<name>A0A5J4TWA8_9EUKA</name>
<gene>
    <name evidence="2" type="ORF">EZS28_041727</name>
</gene>
<dbReference type="AlphaFoldDB" id="A0A5J4TWA8"/>
<feature type="region of interest" description="Disordered" evidence="1">
    <location>
        <begin position="229"/>
        <end position="252"/>
    </location>
</feature>
<sequence>MNWSSTSVFEVYLSVYTAMQPPLAVIAWLYTLMSEKLQTPQQPSFSTLSNTQLQQQQPITTPITSSNLASIHTNITSIPESVSQTPLQSIISDQHTSSLHSSSPSHSRQNTMYQITMSQSSKHKRNVSHDFLIGGSSLAIRDDFGDDNMNLIPPSSFSQQIIQGQTQQLQQQPSSLQIQSYPEDSNFDDDDCVFLQKKEIIEDQQQFISPFDNNTLVLDQFGQTVNKSPHITPQSSFQSKGKQKQDFGKDGQQIQIQARSNPINNVTQPTTPRQVIRQASIKIQRENPRQVFMPLRLFSMRFPKLIISLPQYNSLNYPINASIQAALMALAQLQVGKECDQKMTSMIKDIATNSNKQTTDYTLTDFEKIGANSIGIPSLD</sequence>
<proteinExistence type="predicted"/>
<evidence type="ECO:0000256" key="1">
    <source>
        <dbReference type="SAM" id="MobiDB-lite"/>
    </source>
</evidence>
<dbReference type="EMBL" id="SNRW01023784">
    <property type="protein sequence ID" value="KAA6362746.1"/>
    <property type="molecule type" value="Genomic_DNA"/>
</dbReference>
<evidence type="ECO:0000313" key="3">
    <source>
        <dbReference type="Proteomes" id="UP000324800"/>
    </source>
</evidence>
<protein>
    <submittedName>
        <fullName evidence="2">Uncharacterized protein</fullName>
    </submittedName>
</protein>
<accession>A0A5J4TWA8</accession>
<evidence type="ECO:0000313" key="2">
    <source>
        <dbReference type="EMBL" id="KAA6362746.1"/>
    </source>
</evidence>
<comment type="caution">
    <text evidence="2">The sequence shown here is derived from an EMBL/GenBank/DDBJ whole genome shotgun (WGS) entry which is preliminary data.</text>
</comment>
<organism evidence="2 3">
    <name type="scientific">Streblomastix strix</name>
    <dbReference type="NCBI Taxonomy" id="222440"/>
    <lineage>
        <taxon>Eukaryota</taxon>
        <taxon>Metamonada</taxon>
        <taxon>Preaxostyla</taxon>
        <taxon>Oxymonadida</taxon>
        <taxon>Streblomastigidae</taxon>
        <taxon>Streblomastix</taxon>
    </lineage>
</organism>
<dbReference type="Proteomes" id="UP000324800">
    <property type="component" value="Unassembled WGS sequence"/>
</dbReference>
<feature type="non-terminal residue" evidence="2">
    <location>
        <position position="380"/>
    </location>
</feature>
<reference evidence="2 3" key="1">
    <citation type="submission" date="2019-03" db="EMBL/GenBank/DDBJ databases">
        <title>Single cell metagenomics reveals metabolic interactions within the superorganism composed of flagellate Streblomastix strix and complex community of Bacteroidetes bacteria on its surface.</title>
        <authorList>
            <person name="Treitli S.C."/>
            <person name="Kolisko M."/>
            <person name="Husnik F."/>
            <person name="Keeling P."/>
            <person name="Hampl V."/>
        </authorList>
    </citation>
    <scope>NUCLEOTIDE SEQUENCE [LARGE SCALE GENOMIC DNA]</scope>
    <source>
        <strain evidence="2">ST1C</strain>
    </source>
</reference>